<dbReference type="Pfam" id="PF02518">
    <property type="entry name" value="HATPase_c"/>
    <property type="match status" value="1"/>
</dbReference>
<keyword evidence="6" id="KW-0808">Transferase</keyword>
<keyword evidence="4" id="KW-0472">Membrane</keyword>
<dbReference type="EC" id="2.7.13.3" evidence="2"/>
<evidence type="ECO:0000313" key="6">
    <source>
        <dbReference type="EMBL" id="AKI98886.1"/>
    </source>
</evidence>
<evidence type="ECO:0000259" key="5">
    <source>
        <dbReference type="PROSITE" id="PS50109"/>
    </source>
</evidence>
<comment type="catalytic activity">
    <reaction evidence="1">
        <text>ATP + protein L-histidine = ADP + protein N-phospho-L-histidine.</text>
        <dbReference type="EC" id="2.7.13.3"/>
    </reaction>
</comment>
<reference evidence="6 8" key="1">
    <citation type="submission" date="2015-05" db="EMBL/GenBank/DDBJ databases">
        <title>Genome assembly of Archangium gephyra DSM 2261.</title>
        <authorList>
            <person name="Sharma G."/>
            <person name="Subramanian S."/>
        </authorList>
    </citation>
    <scope>NUCLEOTIDE SEQUENCE [LARGE SCALE GENOMIC DNA]</scope>
    <source>
        <strain evidence="6 8">DSM 2261</strain>
    </source>
</reference>
<dbReference type="InterPro" id="IPR008979">
    <property type="entry name" value="Galactose-bd-like_sf"/>
</dbReference>
<evidence type="ECO:0000313" key="9">
    <source>
        <dbReference type="Proteomes" id="UP000256345"/>
    </source>
</evidence>
<accession>A0AAC8TAM1</accession>
<dbReference type="GO" id="GO:0000155">
    <property type="term" value="F:phosphorelay sensor kinase activity"/>
    <property type="evidence" value="ECO:0007669"/>
    <property type="project" value="InterPro"/>
</dbReference>
<protein>
    <recommendedName>
        <fullName evidence="2">histidine kinase</fullName>
        <ecNumber evidence="2">2.7.13.3</ecNumber>
    </recommendedName>
</protein>
<dbReference type="SMART" id="SM00387">
    <property type="entry name" value="HATPase_c"/>
    <property type="match status" value="1"/>
</dbReference>
<keyword evidence="6" id="KW-0418">Kinase</keyword>
<dbReference type="Gene3D" id="3.30.565.10">
    <property type="entry name" value="Histidine kinase-like ATPase, C-terminal domain"/>
    <property type="match status" value="1"/>
</dbReference>
<keyword evidence="9" id="KW-1185">Reference proteome</keyword>
<evidence type="ECO:0000256" key="4">
    <source>
        <dbReference type="SAM" id="Phobius"/>
    </source>
</evidence>
<feature type="transmembrane region" description="Helical" evidence="4">
    <location>
        <begin position="320"/>
        <end position="341"/>
    </location>
</feature>
<evidence type="ECO:0000256" key="1">
    <source>
        <dbReference type="ARBA" id="ARBA00000085"/>
    </source>
</evidence>
<dbReference type="AlphaFoldDB" id="A0AAC8TAM1"/>
<feature type="transmembrane region" description="Helical" evidence="4">
    <location>
        <begin position="12"/>
        <end position="32"/>
    </location>
</feature>
<dbReference type="InterPro" id="IPR003661">
    <property type="entry name" value="HisK_dim/P_dom"/>
</dbReference>
<gene>
    <name evidence="6" type="ORF">AA314_00513</name>
    <name evidence="7" type="ORF">ATI61_106273</name>
</gene>
<feature type="transmembrane region" description="Helical" evidence="4">
    <location>
        <begin position="296"/>
        <end position="314"/>
    </location>
</feature>
<dbReference type="InterPro" id="IPR003594">
    <property type="entry name" value="HATPase_dom"/>
</dbReference>
<dbReference type="KEGG" id="age:AA314_00513"/>
<dbReference type="InterPro" id="IPR036890">
    <property type="entry name" value="HATPase_C_sf"/>
</dbReference>
<dbReference type="SUPFAM" id="SSF55874">
    <property type="entry name" value="ATPase domain of HSP90 chaperone/DNA topoisomerase II/histidine kinase"/>
    <property type="match status" value="1"/>
</dbReference>
<dbReference type="Proteomes" id="UP000256345">
    <property type="component" value="Unassembled WGS sequence"/>
</dbReference>
<dbReference type="PROSITE" id="PS50109">
    <property type="entry name" value="HIS_KIN"/>
    <property type="match status" value="1"/>
</dbReference>
<dbReference type="Gene3D" id="1.10.287.130">
    <property type="match status" value="1"/>
</dbReference>
<dbReference type="SMART" id="SM00388">
    <property type="entry name" value="HisKA"/>
    <property type="match status" value="1"/>
</dbReference>
<feature type="transmembrane region" description="Helical" evidence="4">
    <location>
        <begin position="229"/>
        <end position="246"/>
    </location>
</feature>
<feature type="domain" description="Histidine kinase" evidence="5">
    <location>
        <begin position="453"/>
        <end position="680"/>
    </location>
</feature>
<dbReference type="InterPro" id="IPR036097">
    <property type="entry name" value="HisK_dim/P_sf"/>
</dbReference>
<dbReference type="CDD" id="cd00082">
    <property type="entry name" value="HisKA"/>
    <property type="match status" value="1"/>
</dbReference>
<reference evidence="7 9" key="2">
    <citation type="submission" date="2018-08" db="EMBL/GenBank/DDBJ databases">
        <title>Genomic Encyclopedia of Archaeal and Bacterial Type Strains, Phase II (KMG-II): from individual species to whole genera.</title>
        <authorList>
            <person name="Goeker M."/>
        </authorList>
    </citation>
    <scope>NUCLEOTIDE SEQUENCE [LARGE SCALE GENOMIC DNA]</scope>
    <source>
        <strain evidence="7 9">DSM 2261</strain>
    </source>
</reference>
<sequence>MPIDTLARRLPLLLAVAAPFLVCWLFIDAYVLPAHLEPYVLHLNGTWKLQEGDGVGWAEPAYDDSGWGEIRFPGGYSSQGYRASQAWARKRFELPASLRDKPLLLTMGGMRTSRVTLFVNGHEVGRTDESFRGLKGEVDGLEAWRVDSRELLPGSNVLAVRFEWTLPGNDGVLDGRMLLGAQEQLTPYYLRASDIRQFFQNGALALFAFMLLLLGMFMSRKADPSRRALRRSTVFVVASAAFYLGARTGLLPLRQSSPLTFTILSLTVVGIVWAIIEFSQHYCLGHVTRGGKAHRAVCGVFAGAFLAVQVLGPLEGPVVLYRLFALYIFASVLYVSGLTTATLLRRQRSSDAVFAAAIFCMLGAGVVDLLTDLYVFQAPRLFSVSVINLGLCVGVLLIADFIQLSYVNETLSANLARSNAELAVALARAEDAARLKSALLAERLASVGTLATGVAHEINNPMAYVTANLTFLSKQLPELAHCAEGDEAVKEELAELGQVATESLEGARRVNQIVKELRLFARGGGDERLEAVDVRTVARRSLNLALHELEQRARIIQELEEVPRVLGSESQLGQVCLNLLLNAGQAMTKEDTDRNELILRTRRREDGWVMLEVADTGCGIPPEDQRRLFDPFFTTKQTGEGMGMGLSICHGIVKRLGGEIQVESAVGKGSVFRVVLPPHAA</sequence>
<dbReference type="EMBL" id="QUMU01000006">
    <property type="protein sequence ID" value="REG30803.1"/>
    <property type="molecule type" value="Genomic_DNA"/>
</dbReference>
<keyword evidence="3" id="KW-0597">Phosphoprotein</keyword>
<name>A0AAC8TAM1_9BACT</name>
<proteinExistence type="predicted"/>
<evidence type="ECO:0000256" key="3">
    <source>
        <dbReference type="ARBA" id="ARBA00022553"/>
    </source>
</evidence>
<dbReference type="PRINTS" id="PR00344">
    <property type="entry name" value="BCTRLSENSOR"/>
</dbReference>
<organism evidence="6 8">
    <name type="scientific">Archangium gephyra</name>
    <dbReference type="NCBI Taxonomy" id="48"/>
    <lineage>
        <taxon>Bacteria</taxon>
        <taxon>Pseudomonadati</taxon>
        <taxon>Myxococcota</taxon>
        <taxon>Myxococcia</taxon>
        <taxon>Myxococcales</taxon>
        <taxon>Cystobacterineae</taxon>
        <taxon>Archangiaceae</taxon>
        <taxon>Archangium</taxon>
    </lineage>
</organism>
<keyword evidence="4" id="KW-0812">Transmembrane</keyword>
<dbReference type="InterPro" id="IPR004358">
    <property type="entry name" value="Sig_transdc_His_kin-like_C"/>
</dbReference>
<dbReference type="SUPFAM" id="SSF49785">
    <property type="entry name" value="Galactose-binding domain-like"/>
    <property type="match status" value="1"/>
</dbReference>
<dbReference type="Gene3D" id="2.60.120.260">
    <property type="entry name" value="Galactose-binding domain-like"/>
    <property type="match status" value="1"/>
</dbReference>
<dbReference type="RefSeq" id="WP_169800627.1">
    <property type="nucleotide sequence ID" value="NZ_CP011509.1"/>
</dbReference>
<dbReference type="InterPro" id="IPR005467">
    <property type="entry name" value="His_kinase_dom"/>
</dbReference>
<dbReference type="Proteomes" id="UP000035579">
    <property type="component" value="Chromosome"/>
</dbReference>
<keyword evidence="4" id="KW-1133">Transmembrane helix</keyword>
<evidence type="ECO:0000256" key="2">
    <source>
        <dbReference type="ARBA" id="ARBA00012438"/>
    </source>
</evidence>
<evidence type="ECO:0000313" key="7">
    <source>
        <dbReference type="EMBL" id="REG30803.1"/>
    </source>
</evidence>
<feature type="transmembrane region" description="Helical" evidence="4">
    <location>
        <begin position="353"/>
        <end position="375"/>
    </location>
</feature>
<evidence type="ECO:0000313" key="8">
    <source>
        <dbReference type="Proteomes" id="UP000035579"/>
    </source>
</evidence>
<dbReference type="SUPFAM" id="SSF47384">
    <property type="entry name" value="Homodimeric domain of signal transducing histidine kinase"/>
    <property type="match status" value="1"/>
</dbReference>
<feature type="transmembrane region" description="Helical" evidence="4">
    <location>
        <begin position="198"/>
        <end position="217"/>
    </location>
</feature>
<dbReference type="PANTHER" id="PTHR43065">
    <property type="entry name" value="SENSOR HISTIDINE KINASE"/>
    <property type="match status" value="1"/>
</dbReference>
<feature type="transmembrane region" description="Helical" evidence="4">
    <location>
        <begin position="381"/>
        <end position="402"/>
    </location>
</feature>
<feature type="transmembrane region" description="Helical" evidence="4">
    <location>
        <begin position="258"/>
        <end position="276"/>
    </location>
</feature>
<dbReference type="EMBL" id="CP011509">
    <property type="protein sequence ID" value="AKI98886.1"/>
    <property type="molecule type" value="Genomic_DNA"/>
</dbReference>
<dbReference type="PANTHER" id="PTHR43065:SF50">
    <property type="entry name" value="HISTIDINE KINASE"/>
    <property type="match status" value="1"/>
</dbReference>